<accession>A0ABR9ALP6</accession>
<gene>
    <name evidence="1" type="ORF">IFO69_13335</name>
</gene>
<organism evidence="1 2">
    <name type="scientific">Echinicola arenosa</name>
    <dbReference type="NCBI Taxonomy" id="2774144"/>
    <lineage>
        <taxon>Bacteria</taxon>
        <taxon>Pseudomonadati</taxon>
        <taxon>Bacteroidota</taxon>
        <taxon>Cytophagia</taxon>
        <taxon>Cytophagales</taxon>
        <taxon>Cyclobacteriaceae</taxon>
        <taxon>Echinicola</taxon>
    </lineage>
</organism>
<evidence type="ECO:0000313" key="1">
    <source>
        <dbReference type="EMBL" id="MBD8489734.1"/>
    </source>
</evidence>
<comment type="caution">
    <text evidence="1">The sequence shown here is derived from an EMBL/GenBank/DDBJ whole genome shotgun (WGS) entry which is preliminary data.</text>
</comment>
<reference evidence="1 2" key="1">
    <citation type="submission" date="2020-09" db="EMBL/GenBank/DDBJ databases">
        <title>Echinicola sp. CAU 1574 isolated from sand of Sido Beach.</title>
        <authorList>
            <person name="Kim W."/>
        </authorList>
    </citation>
    <scope>NUCLEOTIDE SEQUENCE [LARGE SCALE GENOMIC DNA]</scope>
    <source>
        <strain evidence="1 2">CAU 1574</strain>
    </source>
</reference>
<sequence>MATLFDIKILWTVFKDVGSYITGQASKKKEGIAKAHNSINQAFIRTYDYLRNNQGDYLPKPELAEVWSQAATDVMNIDRGLGEMLYNKSRFWLDPELYFNLNRQSEIIELNQLVDEMERLRMKLK</sequence>
<dbReference type="Proteomes" id="UP000647133">
    <property type="component" value="Unassembled WGS sequence"/>
</dbReference>
<name>A0ABR9ALP6_9BACT</name>
<keyword evidence="2" id="KW-1185">Reference proteome</keyword>
<proteinExistence type="predicted"/>
<protein>
    <submittedName>
        <fullName evidence="1">Uncharacterized protein</fullName>
    </submittedName>
</protein>
<dbReference type="RefSeq" id="WP_192010619.1">
    <property type="nucleotide sequence ID" value="NZ_JACYTQ010000004.1"/>
</dbReference>
<dbReference type="EMBL" id="JACYTQ010000004">
    <property type="protein sequence ID" value="MBD8489734.1"/>
    <property type="molecule type" value="Genomic_DNA"/>
</dbReference>
<evidence type="ECO:0000313" key="2">
    <source>
        <dbReference type="Proteomes" id="UP000647133"/>
    </source>
</evidence>